<comment type="caution">
    <text evidence="3">The sequence shown here is derived from an EMBL/GenBank/DDBJ whole genome shotgun (WGS) entry which is preliminary data.</text>
</comment>
<feature type="compositionally biased region" description="Pro residues" evidence="1">
    <location>
        <begin position="85"/>
        <end position="95"/>
    </location>
</feature>
<feature type="domain" description="BON" evidence="2">
    <location>
        <begin position="16"/>
        <end position="85"/>
    </location>
</feature>
<evidence type="ECO:0000256" key="1">
    <source>
        <dbReference type="SAM" id="MobiDB-lite"/>
    </source>
</evidence>
<dbReference type="EMBL" id="PJRP01000003">
    <property type="protein sequence ID" value="PLQ00963.1"/>
    <property type="molecule type" value="Genomic_DNA"/>
</dbReference>
<dbReference type="Gene3D" id="3.30.1340.30">
    <property type="match status" value="1"/>
</dbReference>
<dbReference type="Pfam" id="PF04972">
    <property type="entry name" value="BON"/>
    <property type="match status" value="1"/>
</dbReference>
<evidence type="ECO:0000259" key="2">
    <source>
        <dbReference type="PROSITE" id="PS50914"/>
    </source>
</evidence>
<dbReference type="AlphaFoldDB" id="A0A2N5CFH3"/>
<organism evidence="3 4">
    <name type="scientific">Cupriavidus pauculus</name>
    <dbReference type="NCBI Taxonomy" id="82633"/>
    <lineage>
        <taxon>Bacteria</taxon>
        <taxon>Pseudomonadati</taxon>
        <taxon>Pseudomonadota</taxon>
        <taxon>Betaproteobacteria</taxon>
        <taxon>Burkholderiales</taxon>
        <taxon>Burkholderiaceae</taxon>
        <taxon>Cupriavidus</taxon>
    </lineage>
</organism>
<feature type="region of interest" description="Disordered" evidence="1">
    <location>
        <begin position="70"/>
        <end position="117"/>
    </location>
</feature>
<dbReference type="Proteomes" id="UP000234341">
    <property type="component" value="Unassembled WGS sequence"/>
</dbReference>
<evidence type="ECO:0000313" key="4">
    <source>
        <dbReference type="Proteomes" id="UP000234341"/>
    </source>
</evidence>
<name>A0A2N5CFH3_9BURK</name>
<dbReference type="PROSITE" id="PS50914">
    <property type="entry name" value="BON"/>
    <property type="match status" value="1"/>
</dbReference>
<evidence type="ECO:0000313" key="3">
    <source>
        <dbReference type="EMBL" id="PLQ00963.1"/>
    </source>
</evidence>
<sequence length="117" mass="12542">MQTESEAPRRTSPDDDDELLRERVGTCIAEFCGGDMPDGVAVHVVERRVTITGQVEDIDIAQRIEKAASTPPGILGVSNQLTTRVPPPREVPGQPPLATGIRADPAEKPAGQINHKV</sequence>
<dbReference type="InterPro" id="IPR007055">
    <property type="entry name" value="BON_dom"/>
</dbReference>
<dbReference type="RefSeq" id="WP_101681525.1">
    <property type="nucleotide sequence ID" value="NZ_PJRP01000003.1"/>
</dbReference>
<accession>A0A2N5CFH3</accession>
<protein>
    <recommendedName>
        <fullName evidence="2">BON domain-containing protein</fullName>
    </recommendedName>
</protein>
<gene>
    <name evidence="3" type="ORF">CYJ10_08920</name>
</gene>
<reference evidence="3 4" key="1">
    <citation type="submission" date="2017-12" db="EMBL/GenBank/DDBJ databases">
        <title>Genome sequence of the active heterotrophic nitrifier-denitrifier, Cupriavidus pauculus UM1.</title>
        <authorList>
            <person name="Putonti C."/>
            <person name="Castignetti D."/>
        </authorList>
    </citation>
    <scope>NUCLEOTIDE SEQUENCE [LARGE SCALE GENOMIC DNA]</scope>
    <source>
        <strain evidence="3 4">UM1</strain>
    </source>
</reference>
<proteinExistence type="predicted"/>